<keyword evidence="8" id="KW-0012">Acyltransferase</keyword>
<dbReference type="PROSITE" id="PS50075">
    <property type="entry name" value="CARRIER"/>
    <property type="match status" value="1"/>
</dbReference>
<dbReference type="InterPro" id="IPR013154">
    <property type="entry name" value="ADH-like_N"/>
</dbReference>
<dbReference type="Pfam" id="PF08240">
    <property type="entry name" value="ADH_N"/>
    <property type="match status" value="1"/>
</dbReference>
<evidence type="ECO:0000313" key="15">
    <source>
        <dbReference type="EMBL" id="KLJ07412.1"/>
    </source>
</evidence>
<dbReference type="PANTHER" id="PTHR43775:SF29">
    <property type="entry name" value="ASPERFURANONE POLYKETIDE SYNTHASE AFOG-RELATED"/>
    <property type="match status" value="1"/>
</dbReference>
<dbReference type="InterPro" id="IPR056501">
    <property type="entry name" value="NAD-bd_HRPKS_sdrA"/>
</dbReference>
<dbReference type="InterPro" id="IPR014031">
    <property type="entry name" value="Ketoacyl_synth_C"/>
</dbReference>
<evidence type="ECO:0000256" key="2">
    <source>
        <dbReference type="ARBA" id="ARBA00022450"/>
    </source>
</evidence>
<evidence type="ECO:0000256" key="7">
    <source>
        <dbReference type="ARBA" id="ARBA00023268"/>
    </source>
</evidence>
<dbReference type="InterPro" id="IPR042104">
    <property type="entry name" value="PKS_dehydratase_sf"/>
</dbReference>
<dbReference type="CDD" id="cd02440">
    <property type="entry name" value="AdoMet_MTases"/>
    <property type="match status" value="1"/>
</dbReference>
<comment type="caution">
    <text evidence="15">The sequence shown here is derived from an EMBL/GenBank/DDBJ whole genome shotgun (WGS) entry which is preliminary data.</text>
</comment>
<dbReference type="OrthoDB" id="329835at2759"/>
<dbReference type="Gene3D" id="3.40.366.10">
    <property type="entry name" value="Malonyl-Coenzyme A Acyl Carrier Protein, domain 2"/>
    <property type="match status" value="1"/>
</dbReference>
<evidence type="ECO:0000259" key="14">
    <source>
        <dbReference type="PROSITE" id="PS52019"/>
    </source>
</evidence>
<feature type="domain" description="Ketosynthase family 3 (KS3)" evidence="13">
    <location>
        <begin position="12"/>
        <end position="437"/>
    </location>
</feature>
<dbReference type="InterPro" id="IPR057326">
    <property type="entry name" value="KR_dom"/>
</dbReference>
<dbReference type="CDD" id="cd00833">
    <property type="entry name" value="PKS"/>
    <property type="match status" value="1"/>
</dbReference>
<dbReference type="Gene3D" id="3.90.180.10">
    <property type="entry name" value="Medium-chain alcohol dehydrogenases, catalytic domain"/>
    <property type="match status" value="1"/>
</dbReference>
<dbReference type="GO" id="GO:0031177">
    <property type="term" value="F:phosphopantetheine binding"/>
    <property type="evidence" value="ECO:0007669"/>
    <property type="project" value="InterPro"/>
</dbReference>
<dbReference type="InterPro" id="IPR036291">
    <property type="entry name" value="NAD(P)-bd_dom_sf"/>
</dbReference>
<dbReference type="InterPro" id="IPR020841">
    <property type="entry name" value="PKS_Beta-ketoAc_synthase_dom"/>
</dbReference>
<evidence type="ECO:0000256" key="3">
    <source>
        <dbReference type="ARBA" id="ARBA00022553"/>
    </source>
</evidence>
<dbReference type="InterPro" id="IPR049552">
    <property type="entry name" value="PKS_DH_N"/>
</dbReference>
<name>A0A0H1B8T3_9EURO</name>
<evidence type="ECO:0000256" key="10">
    <source>
        <dbReference type="ARBA" id="ARBA00033379"/>
    </source>
</evidence>
<feature type="region of interest" description="C-terminal hotdog fold" evidence="11">
    <location>
        <begin position="1161"/>
        <end position="1313"/>
    </location>
</feature>
<dbReference type="Pfam" id="PF08659">
    <property type="entry name" value="KR"/>
    <property type="match status" value="1"/>
</dbReference>
<keyword evidence="6" id="KW-0560">Oxidoreductase</keyword>
<dbReference type="InterPro" id="IPR016039">
    <property type="entry name" value="Thiolase-like"/>
</dbReference>
<evidence type="ECO:0000259" key="12">
    <source>
        <dbReference type="PROSITE" id="PS50075"/>
    </source>
</evidence>
<dbReference type="InterPro" id="IPR049551">
    <property type="entry name" value="PKS_DH_C"/>
</dbReference>
<keyword evidence="7" id="KW-0511">Multifunctional enzyme</keyword>
<dbReference type="FunFam" id="3.40.50.720:FF:000209">
    <property type="entry name" value="Polyketide synthase Pks12"/>
    <property type="match status" value="1"/>
</dbReference>
<dbReference type="InterPro" id="IPR049900">
    <property type="entry name" value="PKS_mFAS_DH"/>
</dbReference>
<dbReference type="SMART" id="SM00826">
    <property type="entry name" value="PKS_DH"/>
    <property type="match status" value="1"/>
</dbReference>
<dbReference type="Pfam" id="PF23297">
    <property type="entry name" value="ACP_SdgA_C"/>
    <property type="match status" value="1"/>
</dbReference>
<dbReference type="InterPro" id="IPR006162">
    <property type="entry name" value="Ppantetheine_attach_site"/>
</dbReference>
<dbReference type="PROSITE" id="PS52004">
    <property type="entry name" value="KS3_2"/>
    <property type="match status" value="1"/>
</dbReference>
<dbReference type="InterPro" id="IPR020807">
    <property type="entry name" value="PKS_DH"/>
</dbReference>
<dbReference type="Pfam" id="PF02801">
    <property type="entry name" value="Ketoacyl-synt_C"/>
    <property type="match status" value="1"/>
</dbReference>
<dbReference type="STRING" id="2060906.A0A0H1B8T3"/>
<feature type="active site" description="Proton donor; for dehydratase activity" evidence="11">
    <location>
        <position position="1224"/>
    </location>
</feature>
<dbReference type="InterPro" id="IPR020843">
    <property type="entry name" value="ER"/>
</dbReference>
<feature type="active site" description="Proton acceptor; for dehydratase activity" evidence="11">
    <location>
        <position position="1031"/>
    </location>
</feature>
<dbReference type="Gene3D" id="3.40.47.10">
    <property type="match status" value="1"/>
</dbReference>
<dbReference type="InterPro" id="IPR032821">
    <property type="entry name" value="PKS_assoc"/>
</dbReference>
<dbReference type="InterPro" id="IPR014030">
    <property type="entry name" value="Ketoacyl_synth_N"/>
</dbReference>
<dbReference type="SMART" id="SM00827">
    <property type="entry name" value="PKS_AT"/>
    <property type="match status" value="1"/>
</dbReference>
<dbReference type="SUPFAM" id="SSF52151">
    <property type="entry name" value="FabD/lysophospholipase-like"/>
    <property type="match status" value="1"/>
</dbReference>
<keyword evidence="5" id="KW-0521">NADP</keyword>
<dbReference type="Proteomes" id="UP000053573">
    <property type="component" value="Unassembled WGS sequence"/>
</dbReference>
<dbReference type="SUPFAM" id="SSF53335">
    <property type="entry name" value="S-adenosyl-L-methionine-dependent methyltransferases"/>
    <property type="match status" value="1"/>
</dbReference>
<sequence length="2602" mass="286570">MEQPSEEPQGNLEPIAVIGLAIRFPGDAVAPGSFWRMIMEKKCCAKKIPENRMNIDAFHHPDPNRLDTTHITTGHFVEGDIAEFDASFFKLGAAEASAIDPQQRIGFETVYQALENAGLPMEKIIGSKTSVFSGAANRDYTLVIQSDSLVPAKYGILGMDSSLFANRISHFYDFEGPSLHVETACSSSLMALKLSCQSLWNGNAHLSVAASSNLILVPESVIAISNLGLLSPDGRCYSFDHRANGYGRGEGSAAIVTKRLTDAIRDGDTIRAVIRSAAANSDGNTPTITQPSMDSQEKLIRETYRKAGLDFDITRFVEAHGTGTAVGDPIESSAVGAVFGRYRSADDPLYLGSVKSNIGHLEGTSGFAGLVKSILALEKGIVPPNANFERLNPKIDAEYLNIVVPQTGVPWPSDGLRRASISSFGFGGSNCHVVIEDAYNHLRLNNLTGKHSTVEKPPLQDDIDRLCKSSLSLFYNSAAKLDGVSGFSSGSKDPDEGLAGGLETNGSTYPILQPRLLVWSSSDKEGISRIALSYSQYFHQLSLEQEKQSYLDNVAYTLGTRRSLLPWKSFVVADSLRNISLETSISKPRLSTPKPYLGFVFSGQGAQWHAMGRELLYYPVFKRSLQDASEYLRDIGCPWSLLNEYLKPGDESRVSEPEYSQGLCTALQIALVDLLASFGIFPSVVVGHSSGEIAAAYTAHFISRRSAWKLAYYRGVLASTLSRGAHTMMSVGLSALQLSPYFEKVAAKFDKLELVAACINSPTNTTVSGLEAQLDFLKSILDKDRIFVRKLHVSVAYHSPQMNVIAEDYLKAIQHLEFGEGGSSNPVMISSVTSCRVYAKDVIHSEYWKSNMISPVNFSSTISQICGRSHQKPNKLDGSHGKTITISEIIEIGPHSTLQGPIRDILKSIGRQADIGYISLLKRNTSAIASTLEALGCLHCSGYPLDLLSINNYSKDGNTSSELQVLVDLPSYPFKHSQKYWHESRTSRTGRRLRQHGRHDLLGTPVPDWNALNPMWRNIIKISELPWIEDHKINGRILYPGAGIVVMAIEAAKQIADPNRRVTGYNVRDVVFQAELNIPTSSDGIETRFYMTSIRGSPTKDEWFKFSLCSCNHDKWLENSHGYIQIDYSKTGSTGIGTLNEASEKTAYYTRIHQQGRAVCNIPATTDILYHNESEFDFGPAFHRLTNVACSGDGQAIGDVSLYSSSNHNTAYAQPHVIHPASFDGIFHSAILAFAHDPAIRVPAVVPTRIKTMWISNSGLNQLEADKVRVYVRSKPVGHRGTLNSMVAVDDTGQLRVFMEGQESLAISRNTENQDSLNSGVNLCFKLDWKPDLDFFGREQLAQYFGNYEIPNASRISFLDHLDILIQGFISRTLEAIDNHQLKGLKPHFQKYVDWMRLQVAETKLGPRQQEGAYHHTDIANKFEAFSAERNLVVAVGQSLSKILSGDIDPLDILYQGEQTTALHVNNTAMASFMPVIAKYMSTLAHKTPGMKILEIGTKIGPIAQDILPILSTEAASGELSTPRYSLYEYGGISEDALKEARATLSRFDRVKFKKLDIEMDPETQGFGLSTYDLIIAPSIHTAKSLNESLQNIRKLLSPHGKLILVEFTNSKCVRKAFTLGLLPDWWSCSEDYRQWAPYITEKKWNDVLIENGFSGVDSSVHDNAEEPYRELSMVISTAIMESEESLFAPEVMIVSNATSTTQASITRNLKCQLTAIGTLVHEAVSVQEAASTKPKAPFYIFILEVDTHLLRSLDEDAYDALHSILSTAKTVLWVTGNPEKYPEFGMVLGLGRVLTNENARLKFMTLSLEEPCANIEQNVRHILKVTKLISTSQSHNYEREFVERAGVLEIPRLIETPRLNHEVHSRVKSQQRKVQPFGSGPPLKLSIEALGLLDTLYFEEDGEHHRPIGVDEVEIKVHAVGVNFMDCLILLGRVNQKAIGAECAGVVSRVGGNSPFKPGDRVAACSLNTFRSYVRAPWHTVVKLPDTFSFAQAAAIPTNFTTAWHSLVEVGHIKEGETILIHAGSGGTGQAAIQIAQYFGAEIFATVGTAEKKKFLMDFYGLPEDHILYSRDASFSLGIKRLTKDVGVDLVLNSLSGELLEASWECIAPFGRFLEIGKKDIWSHGKLPMFPFAKNVTFSAIDLASMSTEAHLHLVRNSFTAVMELIGAGKLHGAHPLQVFKMSRIEDAFRSMQTGKNYGKMVVEIGADDPVLTILDTKPTYTFKQDATYIISGGLGGVGRVITRWMVNRGAKHLMLLSRSGIRTDPAKALVEELQGEGVVVATPACDITDASILRDTLETCMKNMPPIRGCIQASMVLEDSTFENMTFEKWDKAIRPKVHGSWNLHRHLPPDLDFFIMLSSISGICGSRGQSNYAAGNTYQDLLAYHRVANGQKAVSIDLGIIISAGVIKENKELMERHRTSALTKPVTMEELLALLDRFCNPESELLTSTQCQVVTGLTVSGSIHDDDPDRIYWMESPIFSQIKHMDDMHHIKNTIKGSADYVAQFASASSLAEASAIVSTALAAKLSRVLAIPVEDLDFNKPIKDFGADSLVAVELRNWFSRDWGTEVAVFDIIGGATITVTGGLVASRSPHRQATWTE</sequence>
<dbReference type="PROSITE" id="PS52019">
    <property type="entry name" value="PKS_MFAS_DH"/>
    <property type="match status" value="1"/>
</dbReference>
<dbReference type="InterPro" id="IPR050091">
    <property type="entry name" value="PKS_NRPS_Biosynth_Enz"/>
</dbReference>
<dbReference type="Pfam" id="PF14765">
    <property type="entry name" value="PS-DH"/>
    <property type="match status" value="1"/>
</dbReference>
<dbReference type="Pfam" id="PF00698">
    <property type="entry name" value="Acyl_transf_1"/>
    <property type="match status" value="1"/>
</dbReference>
<dbReference type="Pfam" id="PF13602">
    <property type="entry name" value="ADH_zinc_N_2"/>
    <property type="match status" value="1"/>
</dbReference>
<feature type="domain" description="Carrier" evidence="12">
    <location>
        <begin position="2516"/>
        <end position="2593"/>
    </location>
</feature>
<feature type="region of interest" description="N-terminal hotdog fold" evidence="11">
    <location>
        <begin position="999"/>
        <end position="1131"/>
    </location>
</feature>
<dbReference type="InterPro" id="IPR016035">
    <property type="entry name" value="Acyl_Trfase/lysoPLipase"/>
</dbReference>
<keyword evidence="16" id="KW-1185">Reference proteome</keyword>
<dbReference type="GO" id="GO:0006633">
    <property type="term" value="P:fatty acid biosynthetic process"/>
    <property type="evidence" value="ECO:0007669"/>
    <property type="project" value="InterPro"/>
</dbReference>
<proteinExistence type="predicted"/>
<dbReference type="Gene3D" id="1.10.1200.10">
    <property type="entry name" value="ACP-like"/>
    <property type="match status" value="1"/>
</dbReference>
<dbReference type="InterPro" id="IPR009081">
    <property type="entry name" value="PP-bd_ACP"/>
</dbReference>
<dbReference type="PANTHER" id="PTHR43775">
    <property type="entry name" value="FATTY ACID SYNTHASE"/>
    <property type="match status" value="1"/>
</dbReference>
<dbReference type="Pfam" id="PF00109">
    <property type="entry name" value="ketoacyl-synt"/>
    <property type="match status" value="1"/>
</dbReference>
<evidence type="ECO:0000256" key="4">
    <source>
        <dbReference type="ARBA" id="ARBA00022679"/>
    </source>
</evidence>
<evidence type="ECO:0000256" key="1">
    <source>
        <dbReference type="ARBA" id="ARBA00018393"/>
    </source>
</evidence>
<feature type="domain" description="PKS/mFAS DH" evidence="14">
    <location>
        <begin position="999"/>
        <end position="1313"/>
    </location>
</feature>
<evidence type="ECO:0000256" key="8">
    <source>
        <dbReference type="ARBA" id="ARBA00023315"/>
    </source>
</evidence>
<dbReference type="EMBL" id="LDEV01002830">
    <property type="protein sequence ID" value="KLJ07412.1"/>
    <property type="molecule type" value="Genomic_DNA"/>
</dbReference>
<gene>
    <name evidence="15" type="ORF">EMPG_17105</name>
</gene>
<evidence type="ECO:0000313" key="16">
    <source>
        <dbReference type="Proteomes" id="UP000053573"/>
    </source>
</evidence>
<dbReference type="Pfam" id="PF16197">
    <property type="entry name" value="KAsynt_C_assoc"/>
    <property type="match status" value="1"/>
</dbReference>
<dbReference type="SMART" id="SM00825">
    <property type="entry name" value="PKS_KS"/>
    <property type="match status" value="1"/>
</dbReference>
<dbReference type="InterPro" id="IPR016036">
    <property type="entry name" value="Malonyl_transacylase_ACP-bd"/>
</dbReference>
<dbReference type="PROSITE" id="PS00012">
    <property type="entry name" value="PHOSPHOPANTETHEINE"/>
    <property type="match status" value="1"/>
</dbReference>
<dbReference type="SUPFAM" id="SSF47336">
    <property type="entry name" value="ACP-like"/>
    <property type="match status" value="1"/>
</dbReference>
<keyword evidence="2" id="KW-0596">Phosphopantetheine</keyword>
<dbReference type="SUPFAM" id="SSF50129">
    <property type="entry name" value="GroES-like"/>
    <property type="match status" value="1"/>
</dbReference>
<evidence type="ECO:0000256" key="11">
    <source>
        <dbReference type="PROSITE-ProRule" id="PRU01363"/>
    </source>
</evidence>
<dbReference type="SUPFAM" id="SSF53901">
    <property type="entry name" value="Thiolase-like"/>
    <property type="match status" value="1"/>
</dbReference>
<dbReference type="Gene3D" id="3.40.50.720">
    <property type="entry name" value="NAD(P)-binding Rossmann-like Domain"/>
    <property type="match status" value="2"/>
</dbReference>
<organism evidence="15 16">
    <name type="scientific">Blastomyces silverae</name>
    <dbReference type="NCBI Taxonomy" id="2060906"/>
    <lineage>
        <taxon>Eukaryota</taxon>
        <taxon>Fungi</taxon>
        <taxon>Dikarya</taxon>
        <taxon>Ascomycota</taxon>
        <taxon>Pezizomycotina</taxon>
        <taxon>Eurotiomycetes</taxon>
        <taxon>Eurotiomycetidae</taxon>
        <taxon>Onygenales</taxon>
        <taxon>Ajellomycetaceae</taxon>
        <taxon>Blastomyces</taxon>
    </lineage>
</organism>
<dbReference type="GO" id="GO:1901336">
    <property type="term" value="P:lactone biosynthetic process"/>
    <property type="evidence" value="ECO:0007669"/>
    <property type="project" value="UniProtKB-ARBA"/>
</dbReference>
<dbReference type="InterPro" id="IPR018201">
    <property type="entry name" value="Ketoacyl_synth_AS"/>
</dbReference>
<dbReference type="SMART" id="SM00823">
    <property type="entry name" value="PKS_PP"/>
    <property type="match status" value="1"/>
</dbReference>
<dbReference type="SMART" id="SM00822">
    <property type="entry name" value="PKS_KR"/>
    <property type="match status" value="1"/>
</dbReference>
<reference evidence="16" key="1">
    <citation type="journal article" date="2015" name="PLoS Genet.">
        <title>The dynamic genome and transcriptome of the human fungal pathogen Blastomyces and close relative Emmonsia.</title>
        <authorList>
            <person name="Munoz J.F."/>
            <person name="Gauthier G.M."/>
            <person name="Desjardins C.A."/>
            <person name="Gallo J.E."/>
            <person name="Holder J."/>
            <person name="Sullivan T.D."/>
            <person name="Marty A.J."/>
            <person name="Carmen J.C."/>
            <person name="Chen Z."/>
            <person name="Ding L."/>
            <person name="Gujja S."/>
            <person name="Magrini V."/>
            <person name="Misas E."/>
            <person name="Mitreva M."/>
            <person name="Priest M."/>
            <person name="Saif S."/>
            <person name="Whiston E.A."/>
            <person name="Young S."/>
            <person name="Zeng Q."/>
            <person name="Goldman W.E."/>
            <person name="Mardis E.R."/>
            <person name="Taylor J.W."/>
            <person name="McEwen J.G."/>
            <person name="Clay O.K."/>
            <person name="Klein B.S."/>
            <person name="Cuomo C.A."/>
        </authorList>
    </citation>
    <scope>NUCLEOTIDE SEQUENCE [LARGE SCALE GENOMIC DNA]</scope>
    <source>
        <strain evidence="16">UAMH 139</strain>
    </source>
</reference>
<dbReference type="CDD" id="cd05195">
    <property type="entry name" value="enoyl_red"/>
    <property type="match status" value="1"/>
</dbReference>
<keyword evidence="4" id="KW-0808">Transferase</keyword>
<dbReference type="PROSITE" id="PS00606">
    <property type="entry name" value="KS3_1"/>
    <property type="match status" value="1"/>
</dbReference>
<dbReference type="Pfam" id="PF21089">
    <property type="entry name" value="PKS_DH_N"/>
    <property type="match status" value="1"/>
</dbReference>
<evidence type="ECO:0000256" key="6">
    <source>
        <dbReference type="ARBA" id="ARBA00023002"/>
    </source>
</evidence>
<dbReference type="GO" id="GO:0004312">
    <property type="term" value="F:fatty acid synthase activity"/>
    <property type="evidence" value="ECO:0007669"/>
    <property type="project" value="TreeGrafter"/>
</dbReference>
<dbReference type="InterPro" id="IPR013968">
    <property type="entry name" value="PKS_KR"/>
</dbReference>
<dbReference type="Gene3D" id="3.10.129.110">
    <property type="entry name" value="Polyketide synthase dehydratase"/>
    <property type="match status" value="1"/>
</dbReference>
<evidence type="ECO:0000256" key="9">
    <source>
        <dbReference type="ARBA" id="ARBA00031359"/>
    </source>
</evidence>
<dbReference type="SUPFAM" id="SSF55048">
    <property type="entry name" value="Probable ACP-binding domain of malonyl-CoA ACP transacylase"/>
    <property type="match status" value="1"/>
</dbReference>
<evidence type="ECO:0000259" key="13">
    <source>
        <dbReference type="PROSITE" id="PS52004"/>
    </source>
</evidence>
<dbReference type="SUPFAM" id="SSF51735">
    <property type="entry name" value="NAD(P)-binding Rossmann-fold domains"/>
    <property type="match status" value="2"/>
</dbReference>
<dbReference type="InterPro" id="IPR011032">
    <property type="entry name" value="GroES-like_sf"/>
</dbReference>
<protein>
    <recommendedName>
        <fullName evidence="1">Non-reducing polyketide synthase nscA</fullName>
    </recommendedName>
    <alternativeName>
        <fullName evidence="9">Conidial yellow pigment biosynthesis polyketide synthase nscA</fullName>
    </alternativeName>
    <alternativeName>
        <fullName evidence="10">Neosartoricin B biosynthesis protein A</fullName>
    </alternativeName>
</protein>
<dbReference type="InterPro" id="IPR020806">
    <property type="entry name" value="PKS_PP-bd"/>
</dbReference>
<dbReference type="GO" id="GO:0030639">
    <property type="term" value="P:polyketide biosynthetic process"/>
    <property type="evidence" value="ECO:0007669"/>
    <property type="project" value="UniProtKB-ARBA"/>
</dbReference>
<dbReference type="SMART" id="SM00829">
    <property type="entry name" value="PKS_ER"/>
    <property type="match status" value="1"/>
</dbReference>
<evidence type="ECO:0000256" key="5">
    <source>
        <dbReference type="ARBA" id="ARBA00022857"/>
    </source>
</evidence>
<dbReference type="InterPro" id="IPR036736">
    <property type="entry name" value="ACP-like_sf"/>
</dbReference>
<dbReference type="InterPro" id="IPR029063">
    <property type="entry name" value="SAM-dependent_MTases_sf"/>
</dbReference>
<dbReference type="GO" id="GO:0016491">
    <property type="term" value="F:oxidoreductase activity"/>
    <property type="evidence" value="ECO:0007669"/>
    <property type="project" value="UniProtKB-KW"/>
</dbReference>
<dbReference type="Gene3D" id="3.40.50.150">
    <property type="entry name" value="Vaccinia Virus protein VP39"/>
    <property type="match status" value="1"/>
</dbReference>
<accession>A0A0H1B8T3</accession>
<dbReference type="Pfam" id="PF23114">
    <property type="entry name" value="NAD-bd_HRPKS_sdrA"/>
    <property type="match status" value="1"/>
</dbReference>
<dbReference type="InterPro" id="IPR014043">
    <property type="entry name" value="Acyl_transferase_dom"/>
</dbReference>
<dbReference type="InterPro" id="IPR001227">
    <property type="entry name" value="Ac_transferase_dom_sf"/>
</dbReference>
<dbReference type="GO" id="GO:0004315">
    <property type="term" value="F:3-oxoacyl-[acyl-carrier-protein] synthase activity"/>
    <property type="evidence" value="ECO:0007669"/>
    <property type="project" value="InterPro"/>
</dbReference>
<keyword evidence="3" id="KW-0597">Phosphoprotein</keyword>